<dbReference type="FunFam" id="2.10.50.30:FF:000002">
    <property type="entry name" value="Vomeronasal 2 receptor, h1"/>
    <property type="match status" value="1"/>
</dbReference>
<evidence type="ECO:0000256" key="3">
    <source>
        <dbReference type="ARBA" id="ARBA00022475"/>
    </source>
</evidence>
<reference evidence="15 16" key="1">
    <citation type="journal article" date="2024" name="Proc. Natl. Acad. Sci. U.S.A.">
        <title>The genetic regulatory architecture and epigenomic basis for age-related changes in rattlesnake venom.</title>
        <authorList>
            <person name="Hogan M.P."/>
            <person name="Holding M.L."/>
            <person name="Nystrom G.S."/>
            <person name="Colston T.J."/>
            <person name="Bartlett D.A."/>
            <person name="Mason A.J."/>
            <person name="Ellsworth S.A."/>
            <person name="Rautsaw R.M."/>
            <person name="Lawrence K.C."/>
            <person name="Strickland J.L."/>
            <person name="He B."/>
            <person name="Fraser P."/>
            <person name="Margres M.J."/>
            <person name="Gilbert D.M."/>
            <person name="Gibbs H.L."/>
            <person name="Parkinson C.L."/>
            <person name="Rokyta D.R."/>
        </authorList>
    </citation>
    <scope>NUCLEOTIDE SEQUENCE [LARGE SCALE GENOMIC DNA]</scope>
    <source>
        <strain evidence="15">DRR0105</strain>
    </source>
</reference>
<dbReference type="Gene3D" id="3.40.50.2300">
    <property type="match status" value="2"/>
</dbReference>
<evidence type="ECO:0000256" key="6">
    <source>
        <dbReference type="ARBA" id="ARBA00022989"/>
    </source>
</evidence>
<keyword evidence="16" id="KW-1185">Reference proteome</keyword>
<evidence type="ECO:0000256" key="9">
    <source>
        <dbReference type="ARBA" id="ARBA00023170"/>
    </source>
</evidence>
<evidence type="ECO:0000313" key="16">
    <source>
        <dbReference type="Proteomes" id="UP001474421"/>
    </source>
</evidence>
<dbReference type="Proteomes" id="UP001474421">
    <property type="component" value="Unassembled WGS sequence"/>
</dbReference>
<keyword evidence="9 15" id="KW-0675">Receptor</keyword>
<organism evidence="15 16">
    <name type="scientific">Crotalus adamanteus</name>
    <name type="common">Eastern diamondback rattlesnake</name>
    <dbReference type="NCBI Taxonomy" id="8729"/>
    <lineage>
        <taxon>Eukaryota</taxon>
        <taxon>Metazoa</taxon>
        <taxon>Chordata</taxon>
        <taxon>Craniata</taxon>
        <taxon>Vertebrata</taxon>
        <taxon>Euteleostomi</taxon>
        <taxon>Lepidosauria</taxon>
        <taxon>Squamata</taxon>
        <taxon>Bifurcata</taxon>
        <taxon>Unidentata</taxon>
        <taxon>Episquamata</taxon>
        <taxon>Toxicofera</taxon>
        <taxon>Serpentes</taxon>
        <taxon>Colubroidea</taxon>
        <taxon>Viperidae</taxon>
        <taxon>Crotalinae</taxon>
        <taxon>Crotalus</taxon>
    </lineage>
</organism>
<keyword evidence="7" id="KW-0297">G-protein coupled receptor</keyword>
<keyword evidence="11" id="KW-0807">Transducer</keyword>
<feature type="transmembrane region" description="Helical" evidence="12">
    <location>
        <begin position="731"/>
        <end position="750"/>
    </location>
</feature>
<dbReference type="PANTHER" id="PTHR24061:SF599">
    <property type="entry name" value="G-PROTEIN COUPLED RECEPTORS FAMILY 3 PROFILE DOMAIN-CONTAINING PROTEIN"/>
    <property type="match status" value="1"/>
</dbReference>
<dbReference type="GO" id="GO:0005886">
    <property type="term" value="C:plasma membrane"/>
    <property type="evidence" value="ECO:0007669"/>
    <property type="project" value="UniProtKB-SubCell"/>
</dbReference>
<dbReference type="Pfam" id="PF01094">
    <property type="entry name" value="ANF_receptor"/>
    <property type="match status" value="1"/>
</dbReference>
<evidence type="ECO:0000256" key="2">
    <source>
        <dbReference type="ARBA" id="ARBA00007242"/>
    </source>
</evidence>
<evidence type="ECO:0000256" key="1">
    <source>
        <dbReference type="ARBA" id="ARBA00004651"/>
    </source>
</evidence>
<evidence type="ECO:0000256" key="13">
    <source>
        <dbReference type="SAM" id="SignalP"/>
    </source>
</evidence>
<dbReference type="EMBL" id="JAOTOJ010000002">
    <property type="protein sequence ID" value="KAK9405486.1"/>
    <property type="molecule type" value="Genomic_DNA"/>
</dbReference>
<protein>
    <submittedName>
        <fullName evidence="15">Type-2 vomeronasal receptor</fullName>
    </submittedName>
</protein>
<dbReference type="PRINTS" id="PR01535">
    <property type="entry name" value="VOMERONASL2R"/>
</dbReference>
<evidence type="ECO:0000256" key="4">
    <source>
        <dbReference type="ARBA" id="ARBA00022692"/>
    </source>
</evidence>
<dbReference type="PROSITE" id="PS50259">
    <property type="entry name" value="G_PROTEIN_RECEP_F3_4"/>
    <property type="match status" value="1"/>
</dbReference>
<dbReference type="PROSITE" id="PS00981">
    <property type="entry name" value="G_PROTEIN_RECEP_F3_3"/>
    <property type="match status" value="1"/>
</dbReference>
<dbReference type="Gene3D" id="2.10.50.30">
    <property type="entry name" value="GPCR, family 3, nine cysteines domain"/>
    <property type="match status" value="1"/>
</dbReference>
<dbReference type="InterPro" id="IPR001828">
    <property type="entry name" value="ANF_lig-bd_rcpt"/>
</dbReference>
<dbReference type="AlphaFoldDB" id="A0AAW1BUK4"/>
<dbReference type="InterPro" id="IPR011500">
    <property type="entry name" value="GPCR_3_9-Cys_dom"/>
</dbReference>
<dbReference type="InterPro" id="IPR000068">
    <property type="entry name" value="GPCR_3_Ca_sens_rcpt-rel"/>
</dbReference>
<feature type="transmembrane region" description="Helical" evidence="12">
    <location>
        <begin position="616"/>
        <end position="635"/>
    </location>
</feature>
<keyword evidence="4 12" id="KW-0812">Transmembrane</keyword>
<keyword evidence="3" id="KW-1003">Cell membrane</keyword>
<evidence type="ECO:0000313" key="15">
    <source>
        <dbReference type="EMBL" id="KAK9405486.1"/>
    </source>
</evidence>
<dbReference type="PRINTS" id="PR00248">
    <property type="entry name" value="GPCRMGR"/>
</dbReference>
<evidence type="ECO:0000256" key="7">
    <source>
        <dbReference type="ARBA" id="ARBA00023040"/>
    </source>
</evidence>
<dbReference type="InterPro" id="IPR038550">
    <property type="entry name" value="GPCR_3_9-Cys_sf"/>
</dbReference>
<dbReference type="InterPro" id="IPR017978">
    <property type="entry name" value="GPCR_3_C"/>
</dbReference>
<proteinExistence type="inferred from homology"/>
<keyword evidence="10" id="KW-0325">Glycoprotein</keyword>
<accession>A0AAW1BUK4</accession>
<dbReference type="SUPFAM" id="SSF53822">
    <property type="entry name" value="Periplasmic binding protein-like I"/>
    <property type="match status" value="1"/>
</dbReference>
<gene>
    <name evidence="15" type="ORF">NXF25_004260</name>
</gene>
<feature type="signal peptide" evidence="13">
    <location>
        <begin position="1"/>
        <end position="41"/>
    </location>
</feature>
<evidence type="ECO:0000256" key="5">
    <source>
        <dbReference type="ARBA" id="ARBA00022729"/>
    </source>
</evidence>
<feature type="transmembrane region" description="Helical" evidence="12">
    <location>
        <begin position="810"/>
        <end position="830"/>
    </location>
</feature>
<feature type="transmembrane region" description="Helical" evidence="12">
    <location>
        <begin position="777"/>
        <end position="798"/>
    </location>
</feature>
<keyword evidence="5 13" id="KW-0732">Signal</keyword>
<evidence type="ECO:0000259" key="14">
    <source>
        <dbReference type="PROSITE" id="PS50259"/>
    </source>
</evidence>
<evidence type="ECO:0000256" key="11">
    <source>
        <dbReference type="ARBA" id="ARBA00023224"/>
    </source>
</evidence>
<comment type="caution">
    <text evidence="15">The sequence shown here is derived from an EMBL/GenBank/DDBJ whole genome shotgun (WGS) entry which is preliminary data.</text>
</comment>
<dbReference type="PANTHER" id="PTHR24061">
    <property type="entry name" value="CALCIUM-SENSING RECEPTOR-RELATED"/>
    <property type="match status" value="1"/>
</dbReference>
<feature type="domain" description="G-protein coupled receptors family 3 profile" evidence="14">
    <location>
        <begin position="616"/>
        <end position="879"/>
    </location>
</feature>
<dbReference type="InterPro" id="IPR028082">
    <property type="entry name" value="Peripla_BP_I"/>
</dbReference>
<keyword evidence="6 12" id="KW-1133">Transmembrane helix</keyword>
<name>A0AAW1BUK4_CROAD</name>
<feature type="transmembrane region" description="Helical" evidence="12">
    <location>
        <begin position="656"/>
        <end position="674"/>
    </location>
</feature>
<dbReference type="CDD" id="cd15283">
    <property type="entry name" value="7tmC_V2R_pheromone"/>
    <property type="match status" value="1"/>
</dbReference>
<feature type="transmembrane region" description="Helical" evidence="12">
    <location>
        <begin position="686"/>
        <end position="711"/>
    </location>
</feature>
<dbReference type="Pfam" id="PF00003">
    <property type="entry name" value="7tm_3"/>
    <property type="match status" value="1"/>
</dbReference>
<comment type="similarity">
    <text evidence="2">Belongs to the G-protein coupled receptor 3 family.</text>
</comment>
<evidence type="ECO:0000256" key="12">
    <source>
        <dbReference type="SAM" id="Phobius"/>
    </source>
</evidence>
<feature type="transmembrane region" description="Helical" evidence="12">
    <location>
        <begin position="836"/>
        <end position="857"/>
    </location>
</feature>
<dbReference type="InterPro" id="IPR017979">
    <property type="entry name" value="GPCR_3_CS"/>
</dbReference>
<dbReference type="InterPro" id="IPR004073">
    <property type="entry name" value="GPCR_3_vmron_rcpt_2"/>
</dbReference>
<dbReference type="Pfam" id="PF07562">
    <property type="entry name" value="NCD3G"/>
    <property type="match status" value="1"/>
</dbReference>
<keyword evidence="8 12" id="KW-0472">Membrane</keyword>
<dbReference type="GO" id="GO:0004930">
    <property type="term" value="F:G protein-coupled receptor activity"/>
    <property type="evidence" value="ECO:0007669"/>
    <property type="project" value="UniProtKB-KW"/>
</dbReference>
<feature type="chain" id="PRO_5043452379" evidence="13">
    <location>
        <begin position="42"/>
        <end position="879"/>
    </location>
</feature>
<dbReference type="InterPro" id="IPR000337">
    <property type="entry name" value="GPCR_3"/>
</dbReference>
<evidence type="ECO:0000256" key="10">
    <source>
        <dbReference type="ARBA" id="ARBA00023180"/>
    </source>
</evidence>
<comment type="subcellular location">
    <subcellularLocation>
        <location evidence="1">Cell membrane</location>
        <topology evidence="1">Multi-pass membrane protein</topology>
    </subcellularLocation>
</comment>
<sequence length="879" mass="100294">MDYSCSSYLCFFKADPGLETPSGTPVVLLLLLLLLPQEVWGNLKAKCLLTLTKNEVSPQNHYRPGEFLIGGIVSATKARFERLSFKTTPSTEVNDMTTTEYWKMLSFLFAIKEINQNPHILFNSTLGYNVYENYFHEQMTSEALLDLLSEGEANVPNYSCGRQRNTVAVLEGADTDMSIQISTMLGTYKIPQISYSFDSQILSDKTQFPFFYPMLPAEGVQYPGMVELVLHFRWTLVGLLAPDTENGQRFMRTMSSMLIRKGVCPVISQTFSPALRRPFIDMKEYHRWRKVNIFIYGTDTNTCGIGFKIMHQIFKILAEPLRGKVMIITIRWDFSTYFHDKSISFQYIHSIFSFLMKKNQMANYDGYIEFYYTMDHFAKNSFLCSYTKDAFSVKVRRQCREREELEALRKEEKDRILTLDSYFIYNTIWAVSQAFNAAYLSSSRRTTFKNIKSFKIPVLKAWQLHSFLQSSQFYNNCISGVYLDEDGEMVADLDIVHWMILPNMSTTKVTFGSLEREGYLDFKLMINQNATAKMEMMIKPLPLSRCVESCSPGFMKVAQEEKPICCYNCHQCAEGSISTKEDADKCTKCPEDQHSNTNQVRCNPKIKSYLSYEENLGIILTSIILFLSLTTSFALRIFIKFMETPIVKANNRDLSYILLVSLMLSILTSFLFIGRPRRVTCLLRQTAFSIVFSIAISSILAKTITVVLAFLATKPGNKVQRWLGKSFANSIVLSCSGLQAIICSIWLGTFPPFPDSDMHSQPREIILQCNEGSVTMFYVALGYMGFLSAICFMMAFLARNLPGTFNEAKLISFSMLVFCSVWVSFVPAYLSTKGKYTVAVQVFSILASSTGLLGCIFSPKCYIIFFRPDLNTKEHLMSK</sequence>
<evidence type="ECO:0000256" key="8">
    <source>
        <dbReference type="ARBA" id="ARBA00023136"/>
    </source>
</evidence>